<name>A0ABW0FVK7_9CAUL</name>
<dbReference type="Pfam" id="PF00072">
    <property type="entry name" value="Response_reg"/>
    <property type="match status" value="1"/>
</dbReference>
<dbReference type="Proteomes" id="UP001596152">
    <property type="component" value="Unassembled WGS sequence"/>
</dbReference>
<dbReference type="PANTHER" id="PTHR44591:SF23">
    <property type="entry name" value="CHEY SUBFAMILY"/>
    <property type="match status" value="1"/>
</dbReference>
<dbReference type="SMART" id="SM00448">
    <property type="entry name" value="REC"/>
    <property type="match status" value="1"/>
</dbReference>
<keyword evidence="1 2" id="KW-0597">Phosphoprotein</keyword>
<dbReference type="SUPFAM" id="SSF52172">
    <property type="entry name" value="CheY-like"/>
    <property type="match status" value="1"/>
</dbReference>
<dbReference type="RefSeq" id="WP_374037132.1">
    <property type="nucleotide sequence ID" value="NZ_CP169082.1"/>
</dbReference>
<dbReference type="InterPro" id="IPR001789">
    <property type="entry name" value="Sig_transdc_resp-reg_receiver"/>
</dbReference>
<comment type="caution">
    <text evidence="4">The sequence shown here is derived from an EMBL/GenBank/DDBJ whole genome shotgun (WGS) entry which is preliminary data.</text>
</comment>
<evidence type="ECO:0000256" key="2">
    <source>
        <dbReference type="PROSITE-ProRule" id="PRU00169"/>
    </source>
</evidence>
<sequence>MRNARILVVEDDVLIRDAVDVILSQIGHQITAVGTGELAVAQIGRVYPHLVLLDVKLPRMSGVDTLRAIRKEGYRMPILMLTGDRSAETVRDVMNSGGNGYILKPFEPAQLVRRVTTALRDVTVQDSRP</sequence>
<evidence type="ECO:0000313" key="5">
    <source>
        <dbReference type="Proteomes" id="UP001596152"/>
    </source>
</evidence>
<gene>
    <name evidence="4" type="ORF">ACFPIE_10280</name>
</gene>
<accession>A0ABW0FVK7</accession>
<dbReference type="PANTHER" id="PTHR44591">
    <property type="entry name" value="STRESS RESPONSE REGULATOR PROTEIN 1"/>
    <property type="match status" value="1"/>
</dbReference>
<evidence type="ECO:0000256" key="1">
    <source>
        <dbReference type="ARBA" id="ARBA00022553"/>
    </source>
</evidence>
<evidence type="ECO:0000259" key="3">
    <source>
        <dbReference type="PROSITE" id="PS50110"/>
    </source>
</evidence>
<dbReference type="EMBL" id="JBHSLF010000020">
    <property type="protein sequence ID" value="MFC5344303.1"/>
    <property type="molecule type" value="Genomic_DNA"/>
</dbReference>
<organism evidence="4 5">
    <name type="scientific">Brevundimonas staleyi</name>
    <dbReference type="NCBI Taxonomy" id="74326"/>
    <lineage>
        <taxon>Bacteria</taxon>
        <taxon>Pseudomonadati</taxon>
        <taxon>Pseudomonadota</taxon>
        <taxon>Alphaproteobacteria</taxon>
        <taxon>Caulobacterales</taxon>
        <taxon>Caulobacteraceae</taxon>
        <taxon>Brevundimonas</taxon>
    </lineage>
</organism>
<feature type="domain" description="Response regulatory" evidence="3">
    <location>
        <begin position="5"/>
        <end position="119"/>
    </location>
</feature>
<feature type="modified residue" description="4-aspartylphosphate" evidence="2">
    <location>
        <position position="54"/>
    </location>
</feature>
<dbReference type="InterPro" id="IPR011006">
    <property type="entry name" value="CheY-like_superfamily"/>
</dbReference>
<dbReference type="Gene3D" id="3.40.50.2300">
    <property type="match status" value="1"/>
</dbReference>
<dbReference type="CDD" id="cd00156">
    <property type="entry name" value="REC"/>
    <property type="match status" value="1"/>
</dbReference>
<keyword evidence="5" id="KW-1185">Reference proteome</keyword>
<proteinExistence type="predicted"/>
<dbReference type="PROSITE" id="PS50110">
    <property type="entry name" value="RESPONSE_REGULATORY"/>
    <property type="match status" value="1"/>
</dbReference>
<evidence type="ECO:0000313" key="4">
    <source>
        <dbReference type="EMBL" id="MFC5344303.1"/>
    </source>
</evidence>
<protein>
    <submittedName>
        <fullName evidence="4">Response regulator transcription factor</fullName>
    </submittedName>
</protein>
<dbReference type="InterPro" id="IPR050595">
    <property type="entry name" value="Bact_response_regulator"/>
</dbReference>
<reference evidence="5" key="1">
    <citation type="journal article" date="2019" name="Int. J. Syst. Evol. Microbiol.">
        <title>The Global Catalogue of Microorganisms (GCM) 10K type strain sequencing project: providing services to taxonomists for standard genome sequencing and annotation.</title>
        <authorList>
            <consortium name="The Broad Institute Genomics Platform"/>
            <consortium name="The Broad Institute Genome Sequencing Center for Infectious Disease"/>
            <person name="Wu L."/>
            <person name="Ma J."/>
        </authorList>
    </citation>
    <scope>NUCLEOTIDE SEQUENCE [LARGE SCALE GENOMIC DNA]</scope>
    <source>
        <strain evidence="5">JCM 12125</strain>
    </source>
</reference>